<dbReference type="AlphaFoldDB" id="A0A1B6LYP2"/>
<reference evidence="1" key="1">
    <citation type="submission" date="2015-11" db="EMBL/GenBank/DDBJ databases">
        <title>De novo transcriptome assembly of four potential Pierce s Disease insect vectors from Arizona vineyards.</title>
        <authorList>
            <person name="Tassone E.E."/>
        </authorList>
    </citation>
    <scope>NUCLEOTIDE SEQUENCE</scope>
</reference>
<dbReference type="EMBL" id="GEBQ01011171">
    <property type="protein sequence ID" value="JAT28806.1"/>
    <property type="molecule type" value="Transcribed_RNA"/>
</dbReference>
<protein>
    <submittedName>
        <fullName evidence="1">Uncharacterized protein</fullName>
    </submittedName>
</protein>
<dbReference type="SUPFAM" id="SSF51735">
    <property type="entry name" value="NAD(P)-binding Rossmann-fold domains"/>
    <property type="match status" value="1"/>
</dbReference>
<dbReference type="Gene3D" id="3.40.50.720">
    <property type="entry name" value="NAD(P)-binding Rossmann-like Domain"/>
    <property type="match status" value="1"/>
</dbReference>
<organism evidence="1">
    <name type="scientific">Graphocephala atropunctata</name>
    <dbReference type="NCBI Taxonomy" id="36148"/>
    <lineage>
        <taxon>Eukaryota</taxon>
        <taxon>Metazoa</taxon>
        <taxon>Ecdysozoa</taxon>
        <taxon>Arthropoda</taxon>
        <taxon>Hexapoda</taxon>
        <taxon>Insecta</taxon>
        <taxon>Pterygota</taxon>
        <taxon>Neoptera</taxon>
        <taxon>Paraneoptera</taxon>
        <taxon>Hemiptera</taxon>
        <taxon>Auchenorrhyncha</taxon>
        <taxon>Membracoidea</taxon>
        <taxon>Cicadellidae</taxon>
        <taxon>Cicadellinae</taxon>
        <taxon>Cicadellini</taxon>
        <taxon>Graphocephala</taxon>
    </lineage>
</organism>
<dbReference type="InterPro" id="IPR036291">
    <property type="entry name" value="NAD(P)-bd_dom_sf"/>
</dbReference>
<evidence type="ECO:0000313" key="1">
    <source>
        <dbReference type="EMBL" id="JAT28806.1"/>
    </source>
</evidence>
<feature type="non-terminal residue" evidence="1">
    <location>
        <position position="99"/>
    </location>
</feature>
<name>A0A1B6LYP2_9HEMI</name>
<sequence>MPRLKKMSLEMKLAALKHRRSRETIRMPNFESAVRKSKEREKGFFVMLTSREKMEHWQGRVAVVTGANAGVGAAIVEDLVESGMVVVGLAMWEDRLLIV</sequence>
<accession>A0A1B6LYP2</accession>
<proteinExistence type="predicted"/>
<gene>
    <name evidence="1" type="ORF">g.51282</name>
</gene>